<evidence type="ECO:0000313" key="10">
    <source>
        <dbReference type="EMBL" id="HHE55287.1"/>
    </source>
</evidence>
<dbReference type="InterPro" id="IPR000718">
    <property type="entry name" value="Peptidase_M13"/>
</dbReference>
<dbReference type="InterPro" id="IPR008753">
    <property type="entry name" value="Peptidase_M13_N"/>
</dbReference>
<dbReference type="PROSITE" id="PS51885">
    <property type="entry name" value="NEPRILYSIN"/>
    <property type="match status" value="1"/>
</dbReference>
<dbReference type="PRINTS" id="PR00786">
    <property type="entry name" value="NEPRILYSIN"/>
</dbReference>
<sequence length="567" mass="66051">FMDSAMVEQAGLKPLSQELKQIQAVRTKQDLIALMANLRKIGVQLPFSFYVRPDLKNAKRHLLYISQSGLGLPDRDYYLRESDKFKHIRQQYAAYIEQVFKLAGIENAQTRSQKILQMESEMANNHWTRVRNRQREKTYNKLALKQLKKLAPQFDWQSFFKETDLADFDSLIVSQPDYVQAFGRLFNKYSAKDFKDYLTFKLINSFGNYLAHDFIQAKFNFYGKTLTGTPALSPRWKRALNTMNSSIGQLLGKMYVTRYFPPEAKQRMKILVQNLLDVYRERIEKLDWMGEQTKKQALAKLAKFNTKIGYPDQWKDYTTLDIKKDDLVGNIKRARLFEYYRNIDKLNKPVDRSEWFMNPQTVNAYYSASMNEIVFPAGILQPPFFDLEADDAVNYGAIGAVIGHEITHGFDDQGSKSDGDGNLRNWWTKEDRKNFEQRANRLVKQYSSYVVIDTIHLNGKLTLGENIADLGGLTIAYHAYQKSLNGKPAPELDGLTGDQRFFIGWAQIWRRKYRADELRRRLLTDPHSPSEFRVNGVVVNIPAFYQAFQVTEKDSLYLPPEQRVQIW</sequence>
<evidence type="ECO:0000256" key="1">
    <source>
        <dbReference type="ARBA" id="ARBA00001947"/>
    </source>
</evidence>
<keyword evidence="6" id="KW-0862">Zinc</keyword>
<keyword evidence="7" id="KW-0482">Metalloprotease</keyword>
<dbReference type="AlphaFoldDB" id="A0A7V5LJ13"/>
<evidence type="ECO:0000256" key="7">
    <source>
        <dbReference type="ARBA" id="ARBA00023049"/>
    </source>
</evidence>
<dbReference type="Gene3D" id="1.10.1380.10">
    <property type="entry name" value="Neutral endopeptidase , domain2"/>
    <property type="match status" value="1"/>
</dbReference>
<dbReference type="GO" id="GO:0004222">
    <property type="term" value="F:metalloendopeptidase activity"/>
    <property type="evidence" value="ECO:0007669"/>
    <property type="project" value="InterPro"/>
</dbReference>
<dbReference type="GO" id="GO:0016485">
    <property type="term" value="P:protein processing"/>
    <property type="evidence" value="ECO:0007669"/>
    <property type="project" value="TreeGrafter"/>
</dbReference>
<evidence type="ECO:0000256" key="4">
    <source>
        <dbReference type="ARBA" id="ARBA00022723"/>
    </source>
</evidence>
<dbReference type="GO" id="GO:0005886">
    <property type="term" value="C:plasma membrane"/>
    <property type="evidence" value="ECO:0007669"/>
    <property type="project" value="TreeGrafter"/>
</dbReference>
<dbReference type="GO" id="GO:0046872">
    <property type="term" value="F:metal ion binding"/>
    <property type="evidence" value="ECO:0007669"/>
    <property type="project" value="UniProtKB-KW"/>
</dbReference>
<organism evidence="10">
    <name type="scientific">Caldithrix abyssi</name>
    <dbReference type="NCBI Taxonomy" id="187145"/>
    <lineage>
        <taxon>Bacteria</taxon>
        <taxon>Pseudomonadati</taxon>
        <taxon>Calditrichota</taxon>
        <taxon>Calditrichia</taxon>
        <taxon>Calditrichales</taxon>
        <taxon>Calditrichaceae</taxon>
        <taxon>Caldithrix</taxon>
    </lineage>
</organism>
<dbReference type="InterPro" id="IPR024079">
    <property type="entry name" value="MetalloPept_cat_dom_sf"/>
</dbReference>
<dbReference type="Gene3D" id="3.40.390.10">
    <property type="entry name" value="Collagenase (Catalytic Domain)"/>
    <property type="match status" value="1"/>
</dbReference>
<evidence type="ECO:0000256" key="2">
    <source>
        <dbReference type="ARBA" id="ARBA00007357"/>
    </source>
</evidence>
<dbReference type="Proteomes" id="UP000886111">
    <property type="component" value="Unassembled WGS sequence"/>
</dbReference>
<evidence type="ECO:0000256" key="6">
    <source>
        <dbReference type="ARBA" id="ARBA00022833"/>
    </source>
</evidence>
<keyword evidence="3" id="KW-0645">Protease</keyword>
<dbReference type="CDD" id="cd08662">
    <property type="entry name" value="M13"/>
    <property type="match status" value="1"/>
</dbReference>
<keyword evidence="4" id="KW-0479">Metal-binding</keyword>
<keyword evidence="5" id="KW-0378">Hydrolase</keyword>
<evidence type="ECO:0000256" key="5">
    <source>
        <dbReference type="ARBA" id="ARBA00022801"/>
    </source>
</evidence>
<evidence type="ECO:0000256" key="3">
    <source>
        <dbReference type="ARBA" id="ARBA00022670"/>
    </source>
</evidence>
<comment type="caution">
    <text evidence="10">The sequence shown here is derived from an EMBL/GenBank/DDBJ whole genome shotgun (WGS) entry which is preliminary data.</text>
</comment>
<accession>A0A7V5LJ13</accession>
<feature type="domain" description="Peptidase M13 N-terminal" evidence="9">
    <location>
        <begin position="1"/>
        <end position="311"/>
    </location>
</feature>
<dbReference type="Pfam" id="PF01431">
    <property type="entry name" value="Peptidase_M13"/>
    <property type="match status" value="1"/>
</dbReference>
<name>A0A7V5LJ13_CALAY</name>
<gene>
    <name evidence="10" type="ORF">ENL21_05850</name>
</gene>
<evidence type="ECO:0000259" key="8">
    <source>
        <dbReference type="Pfam" id="PF01431"/>
    </source>
</evidence>
<dbReference type="PANTHER" id="PTHR11733">
    <property type="entry name" value="ZINC METALLOPROTEASE FAMILY M13 NEPRILYSIN-RELATED"/>
    <property type="match status" value="1"/>
</dbReference>
<dbReference type="PANTHER" id="PTHR11733:SF167">
    <property type="entry name" value="FI17812P1-RELATED"/>
    <property type="match status" value="1"/>
</dbReference>
<proteinExistence type="inferred from homology"/>
<comment type="similarity">
    <text evidence="2">Belongs to the peptidase M13 family.</text>
</comment>
<dbReference type="SUPFAM" id="SSF55486">
    <property type="entry name" value="Metalloproteases ('zincins'), catalytic domain"/>
    <property type="match status" value="1"/>
</dbReference>
<comment type="cofactor">
    <cofactor evidence="1">
        <name>Zn(2+)</name>
        <dbReference type="ChEBI" id="CHEBI:29105"/>
    </cofactor>
</comment>
<protein>
    <submittedName>
        <fullName evidence="10">M13 family peptidase</fullName>
    </submittedName>
</protein>
<feature type="domain" description="Peptidase M13 C-terminal" evidence="8">
    <location>
        <begin position="363"/>
        <end position="564"/>
    </location>
</feature>
<dbReference type="InterPro" id="IPR018497">
    <property type="entry name" value="Peptidase_M13_C"/>
</dbReference>
<dbReference type="EMBL" id="DRTD01000428">
    <property type="protein sequence ID" value="HHE55287.1"/>
    <property type="molecule type" value="Genomic_DNA"/>
</dbReference>
<dbReference type="InterPro" id="IPR042089">
    <property type="entry name" value="Peptidase_M13_dom_2"/>
</dbReference>
<evidence type="ECO:0000259" key="9">
    <source>
        <dbReference type="Pfam" id="PF05649"/>
    </source>
</evidence>
<dbReference type="Pfam" id="PF05649">
    <property type="entry name" value="Peptidase_M13_N"/>
    <property type="match status" value="1"/>
</dbReference>
<feature type="non-terminal residue" evidence="10">
    <location>
        <position position="1"/>
    </location>
</feature>
<reference evidence="10" key="1">
    <citation type="journal article" date="2020" name="mSystems">
        <title>Genome- and Community-Level Interaction Insights into Carbon Utilization and Element Cycling Functions of Hydrothermarchaeota in Hydrothermal Sediment.</title>
        <authorList>
            <person name="Zhou Z."/>
            <person name="Liu Y."/>
            <person name="Xu W."/>
            <person name="Pan J."/>
            <person name="Luo Z.H."/>
            <person name="Li M."/>
        </authorList>
    </citation>
    <scope>NUCLEOTIDE SEQUENCE [LARGE SCALE GENOMIC DNA]</scope>
    <source>
        <strain evidence="10">HyVt-76</strain>
    </source>
</reference>